<dbReference type="Pfam" id="PF01636">
    <property type="entry name" value="APH"/>
    <property type="match status" value="1"/>
</dbReference>
<dbReference type="Proteomes" id="UP000479114">
    <property type="component" value="Chromosome"/>
</dbReference>
<evidence type="ECO:0000313" key="3">
    <source>
        <dbReference type="Proteomes" id="UP000479114"/>
    </source>
</evidence>
<reference evidence="2 3" key="1">
    <citation type="submission" date="2020-02" db="EMBL/GenBank/DDBJ databases">
        <title>Paenibacillus sp. nov., isolated from rhizosphere soil of tomato.</title>
        <authorList>
            <person name="Weon H.-Y."/>
            <person name="Lee S.A."/>
        </authorList>
    </citation>
    <scope>NUCLEOTIDE SEQUENCE [LARGE SCALE GENOMIC DNA]</scope>
    <source>
        <strain evidence="2 3">14171R-81</strain>
    </source>
</reference>
<accession>A0A6C0P327</accession>
<organism evidence="2 3">
    <name type="scientific">Paenibacillus rhizovicinus</name>
    <dbReference type="NCBI Taxonomy" id="2704463"/>
    <lineage>
        <taxon>Bacteria</taxon>
        <taxon>Bacillati</taxon>
        <taxon>Bacillota</taxon>
        <taxon>Bacilli</taxon>
        <taxon>Bacillales</taxon>
        <taxon>Paenibacillaceae</taxon>
        <taxon>Paenibacillus</taxon>
    </lineage>
</organism>
<dbReference type="Gene3D" id="3.90.1200.10">
    <property type="match status" value="1"/>
</dbReference>
<dbReference type="KEGG" id="prz:GZH47_20685"/>
<dbReference type="InterPro" id="IPR002575">
    <property type="entry name" value="Aminoglycoside_PTrfase"/>
</dbReference>
<dbReference type="EMBL" id="CP048286">
    <property type="protein sequence ID" value="QHW32970.1"/>
    <property type="molecule type" value="Genomic_DNA"/>
</dbReference>
<dbReference type="InterPro" id="IPR011009">
    <property type="entry name" value="Kinase-like_dom_sf"/>
</dbReference>
<dbReference type="SUPFAM" id="SSF56112">
    <property type="entry name" value="Protein kinase-like (PK-like)"/>
    <property type="match status" value="1"/>
</dbReference>
<dbReference type="GO" id="GO:0016740">
    <property type="term" value="F:transferase activity"/>
    <property type="evidence" value="ECO:0007669"/>
    <property type="project" value="UniProtKB-KW"/>
</dbReference>
<dbReference type="InterPro" id="IPR051678">
    <property type="entry name" value="AGP_Transferase"/>
</dbReference>
<name>A0A6C0P327_9BACL</name>
<dbReference type="AlphaFoldDB" id="A0A6C0P327"/>
<dbReference type="RefSeq" id="WP_162642813.1">
    <property type="nucleotide sequence ID" value="NZ_CP048286.1"/>
</dbReference>
<dbReference type="PANTHER" id="PTHR21310">
    <property type="entry name" value="AMINOGLYCOSIDE PHOSPHOTRANSFERASE-RELATED-RELATED"/>
    <property type="match status" value="1"/>
</dbReference>
<evidence type="ECO:0000313" key="2">
    <source>
        <dbReference type="EMBL" id="QHW32970.1"/>
    </source>
</evidence>
<sequence length="293" mass="33415">MENTSALGEISTVLQSRYGCKLVRLNGGYTNMTFLLEGTSPLLVAKVTGLLYPDTLNEISSLNLLVKSGITPIIHDVLDIANLSIVLMEYRIGENGQSILDSGNLDRMKIVYKKLGQFLASRIHSKPLADSDHGIRRSNIENLKLNLEAEFVPENLISQSRIVLSSIDVNEQNWVLTHGDYGPHNILTDDKNNFSVLDWEWAEWGNPLNDVAWVCWFTKLHYPLLAPILNRTFIDEYILHNPMPITPNQLKACSLYKAWNVIYRVRDATPEVKKEWLRRLEWTLNSDFSYVVS</sequence>
<keyword evidence="2" id="KW-0808">Transferase</keyword>
<keyword evidence="3" id="KW-1185">Reference proteome</keyword>
<protein>
    <submittedName>
        <fullName evidence="2">Aminoglycoside phosphotransferase family protein</fullName>
    </submittedName>
</protein>
<feature type="domain" description="Aminoglycoside phosphotransferase" evidence="1">
    <location>
        <begin position="22"/>
        <end position="217"/>
    </location>
</feature>
<evidence type="ECO:0000259" key="1">
    <source>
        <dbReference type="Pfam" id="PF01636"/>
    </source>
</evidence>
<proteinExistence type="predicted"/>
<gene>
    <name evidence="2" type="ORF">GZH47_20685</name>
</gene>